<protein>
    <recommendedName>
        <fullName evidence="4">Lipoprotein</fullName>
    </recommendedName>
</protein>
<dbReference type="AlphaFoldDB" id="A0A2N0TXH3"/>
<reference evidence="2 3" key="1">
    <citation type="submission" date="2015-10" db="EMBL/GenBank/DDBJ databases">
        <title>Draft genome sequence of Salegentibacter salinarum KCTC 12975.</title>
        <authorList>
            <person name="Lin W."/>
            <person name="Zheng Q."/>
        </authorList>
    </citation>
    <scope>NUCLEOTIDE SEQUENCE [LARGE SCALE GENOMIC DNA]</scope>
    <source>
        <strain evidence="2 3">KCTC 12975</strain>
    </source>
</reference>
<dbReference type="PROSITE" id="PS51257">
    <property type="entry name" value="PROKAR_LIPOPROTEIN"/>
    <property type="match status" value="1"/>
</dbReference>
<feature type="chain" id="PRO_5014644533" description="Lipoprotein" evidence="1">
    <location>
        <begin position="23"/>
        <end position="437"/>
    </location>
</feature>
<dbReference type="Proteomes" id="UP000232673">
    <property type="component" value="Unassembled WGS sequence"/>
</dbReference>
<dbReference type="SUPFAM" id="SSF63825">
    <property type="entry name" value="YWTD domain"/>
    <property type="match status" value="1"/>
</dbReference>
<keyword evidence="3" id="KW-1185">Reference proteome</keyword>
<accession>A0A2N0TXH3</accession>
<comment type="caution">
    <text evidence="2">The sequence shown here is derived from an EMBL/GenBank/DDBJ whole genome shotgun (WGS) entry which is preliminary data.</text>
</comment>
<feature type="signal peptide" evidence="1">
    <location>
        <begin position="1"/>
        <end position="22"/>
    </location>
</feature>
<gene>
    <name evidence="2" type="ORF">APR41_15950</name>
</gene>
<dbReference type="EMBL" id="LKTS01000013">
    <property type="protein sequence ID" value="PKD19452.1"/>
    <property type="molecule type" value="Genomic_DNA"/>
</dbReference>
<keyword evidence="1" id="KW-0732">Signal</keyword>
<dbReference type="STRING" id="447422.SAMN05660903_03273"/>
<evidence type="ECO:0008006" key="4">
    <source>
        <dbReference type="Google" id="ProtNLM"/>
    </source>
</evidence>
<name>A0A2N0TXH3_9FLAO</name>
<organism evidence="2 3">
    <name type="scientific">Salegentibacter salinarum</name>
    <dbReference type="NCBI Taxonomy" id="447422"/>
    <lineage>
        <taxon>Bacteria</taxon>
        <taxon>Pseudomonadati</taxon>
        <taxon>Bacteroidota</taxon>
        <taxon>Flavobacteriia</taxon>
        <taxon>Flavobacteriales</taxon>
        <taxon>Flavobacteriaceae</taxon>
        <taxon>Salegentibacter</taxon>
    </lineage>
</organism>
<evidence type="ECO:0000313" key="2">
    <source>
        <dbReference type="EMBL" id="PKD19452.1"/>
    </source>
</evidence>
<sequence length="437" mass="47900">MKTIYSSTLMLLCVWLSVSSCSKEQNPAPPQDEEEQQLSLTINQAMIMVSSTVTFEVTADGEPVTDADIFINGQKTDAYQHQFNQAQTATAIAKKDGYKDSEPLTITVNVMQSDVDIYVLGEGYHEQLQGIWPMYWKNGEPMPLLLAPNHMEDPVIYHSIAVSGHDVYITGERIFSSSRASAFFWKNNTYHELTQPSGYAKGLDISLADDDVYVAGVQKNANNLIDIAYWKNGGELPVRLDSGTIGQTGESFIKVIGDDVHVAGILDAEPTYWKNGVATPLEGTGVVTGIAVSDHGDVYISGYGSNGNRTIAKYWKNGQEVILGTGELESESSSIFVEDDDVYVAGYEKVLHKSGQGRVNVARYWKNGEAVDLTDRSYPAEASGIFVLDGNVYVSGIESLPDQKVSATYWHNSQPVRLSNKDHNGQAGDIFVVKKNP</sequence>
<proteinExistence type="predicted"/>
<evidence type="ECO:0000313" key="3">
    <source>
        <dbReference type="Proteomes" id="UP000232673"/>
    </source>
</evidence>
<evidence type="ECO:0000256" key="1">
    <source>
        <dbReference type="SAM" id="SignalP"/>
    </source>
</evidence>